<keyword evidence="3" id="KW-1185">Reference proteome</keyword>
<dbReference type="AlphaFoldDB" id="A0A1D1UMK1"/>
<feature type="compositionally biased region" description="Basic and acidic residues" evidence="1">
    <location>
        <begin position="55"/>
        <end position="78"/>
    </location>
</feature>
<organism evidence="2 3">
    <name type="scientific">Ramazzottius varieornatus</name>
    <name type="common">Water bear</name>
    <name type="synonym">Tardigrade</name>
    <dbReference type="NCBI Taxonomy" id="947166"/>
    <lineage>
        <taxon>Eukaryota</taxon>
        <taxon>Metazoa</taxon>
        <taxon>Ecdysozoa</taxon>
        <taxon>Tardigrada</taxon>
        <taxon>Eutardigrada</taxon>
        <taxon>Parachela</taxon>
        <taxon>Hypsibioidea</taxon>
        <taxon>Ramazzottiidae</taxon>
        <taxon>Ramazzottius</taxon>
    </lineage>
</organism>
<feature type="region of interest" description="Disordered" evidence="1">
    <location>
        <begin position="1"/>
        <end position="96"/>
    </location>
</feature>
<name>A0A1D1UMK1_RAMVA</name>
<dbReference type="Proteomes" id="UP000186922">
    <property type="component" value="Unassembled WGS sequence"/>
</dbReference>
<evidence type="ECO:0000313" key="3">
    <source>
        <dbReference type="Proteomes" id="UP000186922"/>
    </source>
</evidence>
<dbReference type="EMBL" id="BDGG01000001">
    <property type="protein sequence ID" value="GAU89645.1"/>
    <property type="molecule type" value="Genomic_DNA"/>
</dbReference>
<sequence length="96" mass="11201">MEHKMANDEDFDLQKGDMSHHPKGQKDDQNQRAQEKRSKHDGKGEQADLATDQLVDEKHHKTNEMKKEEKKHEHEAHGRHDRVHKASDYSSHSDNA</sequence>
<protein>
    <submittedName>
        <fullName evidence="2">Uncharacterized protein</fullName>
    </submittedName>
</protein>
<feature type="compositionally biased region" description="Basic and acidic residues" evidence="1">
    <location>
        <begin position="1"/>
        <end position="46"/>
    </location>
</feature>
<evidence type="ECO:0000313" key="2">
    <source>
        <dbReference type="EMBL" id="GAU89645.1"/>
    </source>
</evidence>
<gene>
    <name evidence="2" type="primary">RvY_02173-1</name>
    <name evidence="2" type="synonym">RvY_02173.1</name>
    <name evidence="2" type="ORF">RvY_02173</name>
</gene>
<reference evidence="2 3" key="1">
    <citation type="journal article" date="2016" name="Nat. Commun.">
        <title>Extremotolerant tardigrade genome and improved radiotolerance of human cultured cells by tardigrade-unique protein.</title>
        <authorList>
            <person name="Hashimoto T."/>
            <person name="Horikawa D.D."/>
            <person name="Saito Y."/>
            <person name="Kuwahara H."/>
            <person name="Kozuka-Hata H."/>
            <person name="Shin-I T."/>
            <person name="Minakuchi Y."/>
            <person name="Ohishi K."/>
            <person name="Motoyama A."/>
            <person name="Aizu T."/>
            <person name="Enomoto A."/>
            <person name="Kondo K."/>
            <person name="Tanaka S."/>
            <person name="Hara Y."/>
            <person name="Koshikawa S."/>
            <person name="Sagara H."/>
            <person name="Miura T."/>
            <person name="Yokobori S."/>
            <person name="Miyagawa K."/>
            <person name="Suzuki Y."/>
            <person name="Kubo T."/>
            <person name="Oyama M."/>
            <person name="Kohara Y."/>
            <person name="Fujiyama A."/>
            <person name="Arakawa K."/>
            <person name="Katayama T."/>
            <person name="Toyoda A."/>
            <person name="Kunieda T."/>
        </authorList>
    </citation>
    <scope>NUCLEOTIDE SEQUENCE [LARGE SCALE GENOMIC DNA]</scope>
    <source>
        <strain evidence="2 3">YOKOZUNA-1</strain>
    </source>
</reference>
<comment type="caution">
    <text evidence="2">The sequence shown here is derived from an EMBL/GenBank/DDBJ whole genome shotgun (WGS) entry which is preliminary data.</text>
</comment>
<evidence type="ECO:0000256" key="1">
    <source>
        <dbReference type="SAM" id="MobiDB-lite"/>
    </source>
</evidence>
<accession>A0A1D1UMK1</accession>
<proteinExistence type="predicted"/>